<gene>
    <name evidence="2" type="ORF">EYF70_27780</name>
    <name evidence="1" type="ORF">GCM10007387_03830</name>
</gene>
<keyword evidence="3" id="KW-1185">Reference proteome</keyword>
<dbReference type="PANTHER" id="PTHR12526">
    <property type="entry name" value="GLYCOSYLTRANSFERASE"/>
    <property type="match status" value="1"/>
</dbReference>
<dbReference type="EMBL" id="CP036401">
    <property type="protein sequence ID" value="QBI04195.1"/>
    <property type="molecule type" value="Genomic_DNA"/>
</dbReference>
<dbReference type="SUPFAM" id="SSF53756">
    <property type="entry name" value="UDP-Glycosyltransferase/glycogen phosphorylase"/>
    <property type="match status" value="1"/>
</dbReference>
<organism evidence="1 4">
    <name type="scientific">Pseudoduganella albidiflava</name>
    <dbReference type="NCBI Taxonomy" id="321983"/>
    <lineage>
        <taxon>Bacteria</taxon>
        <taxon>Pseudomonadati</taxon>
        <taxon>Pseudomonadota</taxon>
        <taxon>Betaproteobacteria</taxon>
        <taxon>Burkholderiales</taxon>
        <taxon>Oxalobacteraceae</taxon>
        <taxon>Telluria group</taxon>
        <taxon>Pseudoduganella</taxon>
    </lineage>
</organism>
<sequence length="420" mass="45956">MEDLLLLVHRIPYPPNKGDKIRSWHLLRHLAARYRVHLATFVDDPDDWQYVAHVRKLCASSHFAPLNPRRARLRSLRALLANRALSLDYYSDRSTRAWVRRTMRDAGIERVVVFSSPMAQYTQDLPEVRCVVDLCDVDSEKWRAYADKKAWPASLLYGYEADRLLRYERQVAADSDAALFVSAPEAELFRTLAPESAARIGWFGNGVDTAYFSPDAGHANPYASGETALVFCGAMDYWPNVDAVQWFAQDVLPLVRARVPQASFVIAGARPAPEVQALAKLPGVTVTGTVPDVRPYVAHAALSVAPLRVARGIQNKVLEAMSMAKAVVVSPQALEGIDAAVGSEVLLAEHAADVADTIVAALADDSLRAAVGHAARARVEASYGWDARLAPLDALLEAPRQPAGTAPLRAAIPSPTWNRA</sequence>
<dbReference type="PANTHER" id="PTHR12526:SF600">
    <property type="entry name" value="GLYCOSYL TRANSFERASE GROUP 1"/>
    <property type="match status" value="1"/>
</dbReference>
<keyword evidence="1" id="KW-0808">Transferase</keyword>
<evidence type="ECO:0000313" key="4">
    <source>
        <dbReference type="Proteomes" id="UP000628442"/>
    </source>
</evidence>
<dbReference type="Proteomes" id="UP000292307">
    <property type="component" value="Chromosome"/>
</dbReference>
<dbReference type="Pfam" id="PF13692">
    <property type="entry name" value="Glyco_trans_1_4"/>
    <property type="match status" value="1"/>
</dbReference>
<dbReference type="OrthoDB" id="9807209at2"/>
<reference evidence="2 3" key="2">
    <citation type="submission" date="2019-02" db="EMBL/GenBank/DDBJ databases">
        <title>Draft Genome Sequences of Six Type Strains of the Genus Massilia.</title>
        <authorList>
            <person name="Miess H."/>
            <person name="Frediansyhah A."/>
            <person name="Gross H."/>
        </authorList>
    </citation>
    <scope>NUCLEOTIDE SEQUENCE [LARGE SCALE GENOMIC DNA]</scope>
    <source>
        <strain evidence="2 3">DSM 17472</strain>
    </source>
</reference>
<dbReference type="AlphaFoldDB" id="A0A411X5T6"/>
<evidence type="ECO:0000313" key="3">
    <source>
        <dbReference type="Proteomes" id="UP000292307"/>
    </source>
</evidence>
<reference evidence="1" key="1">
    <citation type="journal article" date="2014" name="Int. J. Syst. Evol. Microbiol.">
        <title>Complete genome sequence of Corynebacterium casei LMG S-19264T (=DSM 44701T), isolated from a smear-ripened cheese.</title>
        <authorList>
            <consortium name="US DOE Joint Genome Institute (JGI-PGF)"/>
            <person name="Walter F."/>
            <person name="Albersmeier A."/>
            <person name="Kalinowski J."/>
            <person name="Ruckert C."/>
        </authorList>
    </citation>
    <scope>NUCLEOTIDE SEQUENCE</scope>
    <source>
        <strain evidence="1">KCTC 12343</strain>
    </source>
</reference>
<dbReference type="EMBL" id="BMWV01000001">
    <property type="protein sequence ID" value="GGY25377.1"/>
    <property type="molecule type" value="Genomic_DNA"/>
</dbReference>
<dbReference type="InterPro" id="IPR017521">
    <property type="entry name" value="Sugar_tfrase_PEP-CTERM_Stp1"/>
</dbReference>
<dbReference type="RefSeq" id="WP_131148259.1">
    <property type="nucleotide sequence ID" value="NZ_BMWV01000001.1"/>
</dbReference>
<reference evidence="1" key="3">
    <citation type="submission" date="2022-12" db="EMBL/GenBank/DDBJ databases">
        <authorList>
            <person name="Sun Q."/>
            <person name="Kim S."/>
        </authorList>
    </citation>
    <scope>NUCLEOTIDE SEQUENCE</scope>
    <source>
        <strain evidence="1">KCTC 12343</strain>
    </source>
</reference>
<dbReference type="GO" id="GO:0016757">
    <property type="term" value="F:glycosyltransferase activity"/>
    <property type="evidence" value="ECO:0007669"/>
    <property type="project" value="TreeGrafter"/>
</dbReference>
<evidence type="ECO:0000313" key="2">
    <source>
        <dbReference type="EMBL" id="QBI04195.1"/>
    </source>
</evidence>
<evidence type="ECO:0000313" key="1">
    <source>
        <dbReference type="EMBL" id="GGY25377.1"/>
    </source>
</evidence>
<dbReference type="NCBIfam" id="TIGR03087">
    <property type="entry name" value="stp1"/>
    <property type="match status" value="1"/>
</dbReference>
<protein>
    <submittedName>
        <fullName evidence="1">Glycosyl transferase</fullName>
    </submittedName>
    <submittedName>
        <fullName evidence="2">TIGR03087 family PEP-CTERM/XrtA system glycosyltransferase</fullName>
    </submittedName>
</protein>
<dbReference type="Gene3D" id="3.40.50.2000">
    <property type="entry name" value="Glycogen Phosphorylase B"/>
    <property type="match status" value="1"/>
</dbReference>
<proteinExistence type="predicted"/>
<dbReference type="Proteomes" id="UP000628442">
    <property type="component" value="Unassembled WGS sequence"/>
</dbReference>
<name>A0A411X5T6_9BURK</name>
<accession>A0A411X5T6</accession>
<dbReference type="CDD" id="cd03801">
    <property type="entry name" value="GT4_PimA-like"/>
    <property type="match status" value="1"/>
</dbReference>